<feature type="compositionally biased region" description="Basic residues" evidence="5">
    <location>
        <begin position="1"/>
        <end position="15"/>
    </location>
</feature>
<sequence>MQQRKRSGGRAARRQSRGDGAGSGPTAAIWPGIKGGRYAPLSQVEIGMIDRTAMRILEEIGIKRATPHCIQTICAAGGSLTDDGRLLMPETLVRDVLQTAGRGFSLCGLDPVHDIDPSSSRTHFGTSGAAVHIIDSLTGQIRDTTLRDLYDMARLAQQLPNIHMFQRTVVARDIADPREMDLNTLYACLKGTSKPTGTSFGAPETMEEAVQMLTMIAGGPDALRARPPVCVSTCFIVPPLTFAEEALGVIECAAKHGIPLKLVSAGQAGATSPAPLAGAVAQQTAEVLAGIVYVNLLNPGHPATFGALPFVSDLRTGAMSGGSAEQGLLMAACAQMARFYDIPCAVSAGMTDSKLPDFQAGYEKGYTELLASLAGANLIYEAAGMYGSLLGASLESFVLDNDLIGSVMRATRGFEVTEETLSLETIRDVCVGGAGHYLGHVQTITRMESDYFYPALADRRPPQEWSAATDKDLLERARLRTRELLARPGPDHIPSDLDRAIRERFPIRSL</sequence>
<gene>
    <name evidence="6" type="ORF">ACFORG_10335</name>
</gene>
<feature type="region of interest" description="Disordered" evidence="5">
    <location>
        <begin position="1"/>
        <end position="29"/>
    </location>
</feature>
<comment type="similarity">
    <text evidence="1 4">Belongs to the trimethylamine methyltransferase family.</text>
</comment>
<keyword evidence="7" id="KW-1185">Reference proteome</keyword>
<evidence type="ECO:0000256" key="1">
    <source>
        <dbReference type="ARBA" id="ARBA00007137"/>
    </source>
</evidence>
<accession>A0ABV7TGL6</accession>
<evidence type="ECO:0000256" key="2">
    <source>
        <dbReference type="ARBA" id="ARBA00022603"/>
    </source>
</evidence>
<dbReference type="Proteomes" id="UP001595629">
    <property type="component" value="Unassembled WGS sequence"/>
</dbReference>
<evidence type="ECO:0000256" key="4">
    <source>
        <dbReference type="PIRNR" id="PIRNR037567"/>
    </source>
</evidence>
<dbReference type="InterPro" id="IPR010426">
    <property type="entry name" value="MTTB_MeTrfase"/>
</dbReference>
<dbReference type="EMBL" id="JBHRXI010000010">
    <property type="protein sequence ID" value="MFC3614156.1"/>
    <property type="molecule type" value="Genomic_DNA"/>
</dbReference>
<dbReference type="Gene3D" id="3.20.20.480">
    <property type="entry name" value="Trimethylamine methyltransferase-like"/>
    <property type="match status" value="1"/>
</dbReference>
<protein>
    <recommendedName>
        <fullName evidence="4">Methyltransferase</fullName>
        <ecNumber evidence="4">2.1.1.-</ecNumber>
    </recommendedName>
</protein>
<dbReference type="RefSeq" id="WP_386735344.1">
    <property type="nucleotide sequence ID" value="NZ_JBHRXI010000010.1"/>
</dbReference>
<dbReference type="Pfam" id="PF06253">
    <property type="entry name" value="MTTB"/>
    <property type="match status" value="1"/>
</dbReference>
<comment type="caution">
    <text evidence="6">The sequence shown here is derived from an EMBL/GenBank/DDBJ whole genome shotgun (WGS) entry which is preliminary data.</text>
</comment>
<dbReference type="PIRSF" id="PIRSF037567">
    <property type="entry name" value="MTTB_MeTrfase"/>
    <property type="match status" value="1"/>
</dbReference>
<keyword evidence="3 4" id="KW-0808">Transferase</keyword>
<organism evidence="6 7">
    <name type="scientific">Lutimaribacter marinistellae</name>
    <dbReference type="NCBI Taxonomy" id="1820329"/>
    <lineage>
        <taxon>Bacteria</taxon>
        <taxon>Pseudomonadati</taxon>
        <taxon>Pseudomonadota</taxon>
        <taxon>Alphaproteobacteria</taxon>
        <taxon>Rhodobacterales</taxon>
        <taxon>Roseobacteraceae</taxon>
        <taxon>Lutimaribacter</taxon>
    </lineage>
</organism>
<name>A0ABV7TGL6_9RHOB</name>
<dbReference type="InterPro" id="IPR038601">
    <property type="entry name" value="MttB-like_sf"/>
</dbReference>
<evidence type="ECO:0000256" key="5">
    <source>
        <dbReference type="SAM" id="MobiDB-lite"/>
    </source>
</evidence>
<evidence type="ECO:0000313" key="6">
    <source>
        <dbReference type="EMBL" id="MFC3614156.1"/>
    </source>
</evidence>
<dbReference type="EC" id="2.1.1.-" evidence="4"/>
<dbReference type="GO" id="GO:0032259">
    <property type="term" value="P:methylation"/>
    <property type="evidence" value="ECO:0007669"/>
    <property type="project" value="UniProtKB-KW"/>
</dbReference>
<dbReference type="GO" id="GO:0008168">
    <property type="term" value="F:methyltransferase activity"/>
    <property type="evidence" value="ECO:0007669"/>
    <property type="project" value="UniProtKB-KW"/>
</dbReference>
<reference evidence="7" key="1">
    <citation type="journal article" date="2019" name="Int. J. Syst. Evol. Microbiol.">
        <title>The Global Catalogue of Microorganisms (GCM) 10K type strain sequencing project: providing services to taxonomists for standard genome sequencing and annotation.</title>
        <authorList>
            <consortium name="The Broad Institute Genomics Platform"/>
            <consortium name="The Broad Institute Genome Sequencing Center for Infectious Disease"/>
            <person name="Wu L."/>
            <person name="Ma J."/>
        </authorList>
    </citation>
    <scope>NUCLEOTIDE SEQUENCE [LARGE SCALE GENOMIC DNA]</scope>
    <source>
        <strain evidence="7">KCTC 42911</strain>
    </source>
</reference>
<evidence type="ECO:0000313" key="7">
    <source>
        <dbReference type="Proteomes" id="UP001595629"/>
    </source>
</evidence>
<keyword evidence="2 6" id="KW-0489">Methyltransferase</keyword>
<proteinExistence type="inferred from homology"/>
<evidence type="ECO:0000256" key="3">
    <source>
        <dbReference type="ARBA" id="ARBA00022679"/>
    </source>
</evidence>